<keyword evidence="2" id="KW-1133">Transmembrane helix</keyword>
<proteinExistence type="predicted"/>
<evidence type="ECO:0000313" key="3">
    <source>
        <dbReference type="EMBL" id="ACR80170.1"/>
    </source>
</evidence>
<dbReference type="Proteomes" id="UP000002382">
    <property type="component" value="Chromosome"/>
</dbReference>
<dbReference type="OrthoDB" id="3805529at2"/>
<dbReference type="HOGENOM" id="CLU_648804_0_0_0"/>
<feature type="transmembrane region" description="Helical" evidence="2">
    <location>
        <begin position="234"/>
        <end position="267"/>
    </location>
</feature>
<dbReference type="InterPro" id="IPR043748">
    <property type="entry name" value="DUF5693"/>
</dbReference>
<reference evidence="3 4" key="2">
    <citation type="journal article" date="2011" name="J. Bacteriol.">
        <title>Genome Sequence of Kosmotoga olearia Strain TBF 19.5.1, a Thermophilic Bacterium with a Wide Growth Temperature Range, Isolated from the Troll B Oil Platform in the North Sea.</title>
        <authorList>
            <person name="Swithers K.S."/>
            <person name="Dipippo J.L."/>
            <person name="Bruce D.C."/>
            <person name="Detter C."/>
            <person name="Tapia R."/>
            <person name="Han S."/>
            <person name="Goodwin L.A."/>
            <person name="Han J."/>
            <person name="Woyke T."/>
            <person name="Pitluck S."/>
            <person name="Pennacchio L."/>
            <person name="Nolan M."/>
            <person name="Mikhailova N."/>
            <person name="Land M.L."/>
            <person name="Nesbo C.L."/>
            <person name="Gogarten J.P."/>
            <person name="Noll K.M."/>
        </authorList>
    </citation>
    <scope>NUCLEOTIDE SEQUENCE [LARGE SCALE GENOMIC DNA]</scope>
    <source>
        <strain evidence="4">ATCC BAA-1733 / DSM 21960 / TBF 19.5.1</strain>
    </source>
</reference>
<name>C5CED0_KOSOT</name>
<keyword evidence="2" id="KW-0812">Transmembrane</keyword>
<dbReference type="Pfam" id="PF18949">
    <property type="entry name" value="DUF5693"/>
    <property type="match status" value="1"/>
</dbReference>
<evidence type="ECO:0000256" key="1">
    <source>
        <dbReference type="SAM" id="MobiDB-lite"/>
    </source>
</evidence>
<feature type="compositionally biased region" description="Acidic residues" evidence="1">
    <location>
        <begin position="468"/>
        <end position="477"/>
    </location>
</feature>
<feature type="region of interest" description="Disordered" evidence="1">
    <location>
        <begin position="465"/>
        <end position="487"/>
    </location>
</feature>
<reference evidence="3 4" key="1">
    <citation type="submission" date="2009-06" db="EMBL/GenBank/DDBJ databases">
        <title>Complete sequence of Thermotogales bacterium TBF 19.5.1.</title>
        <authorList>
            <consortium name="US DOE Joint Genome Institute"/>
            <person name="Lucas S."/>
            <person name="Copeland A."/>
            <person name="Lapidus A."/>
            <person name="Glavina del Rio T."/>
            <person name="Tice H."/>
            <person name="Bruce D."/>
            <person name="Goodwin L."/>
            <person name="Pitluck S."/>
            <person name="Chertkov O."/>
            <person name="Brettin T."/>
            <person name="Detter J.C."/>
            <person name="Han C."/>
            <person name="Schmutz J."/>
            <person name="Larimer F."/>
            <person name="Land M."/>
            <person name="Hauser L."/>
            <person name="Kyrpides N."/>
            <person name="Ovchinnikova G."/>
            <person name="Noll K."/>
        </authorList>
    </citation>
    <scope>NUCLEOTIDE SEQUENCE [LARGE SCALE GENOMIC DNA]</scope>
    <source>
        <strain evidence="4">ATCC BAA-1733 / DSM 21960 / TBF 19.5.1</strain>
    </source>
</reference>
<keyword evidence="4" id="KW-1185">Reference proteome</keyword>
<keyword evidence="2" id="KW-0472">Membrane</keyword>
<feature type="transmembrane region" description="Helical" evidence="2">
    <location>
        <begin position="274"/>
        <end position="295"/>
    </location>
</feature>
<evidence type="ECO:0000313" key="4">
    <source>
        <dbReference type="Proteomes" id="UP000002382"/>
    </source>
</evidence>
<protein>
    <submittedName>
        <fullName evidence="3">Uncharacterized protein</fullName>
    </submittedName>
</protein>
<feature type="transmembrane region" description="Helical" evidence="2">
    <location>
        <begin position="436"/>
        <end position="457"/>
    </location>
</feature>
<evidence type="ECO:0000256" key="2">
    <source>
        <dbReference type="SAM" id="Phobius"/>
    </source>
</evidence>
<sequence>MIFFLFLIFAALLFVDYVPERIDSDRRTAEAALILEEPVDGVEGYTLFSSVDLADADFQKSERRVLLIDLKKDWKELERLVKENQVVILTGIPPKTPEEVAQLLDENQVLSGYIEFDERGAFVQEVMKHRKYPSLVFRVHLLKPKEYPNYDLDSAVIRYIRAVRERKVDALLFMEGKSETLDYSQLVKSVKAELEKEKLLGEEIVPVLYDVANSKILARTTGFFAIASWNPFLAIGYLIVLLISSTLSLTYLAVVGEIALFVVIIRLSSRIRSVFITVLLFFLASLGLGLAINAQMTSPAYQNGIELFRGVKLSLIALPAIIFFLGFFRRREKKLNITDMLLLVLAVLAGIYYLLRSGNYSFVLSVERTLRDILDKYLVVRPRFKELIGYPFLIFAANTGFTNTGKLGAVLPTLGSVAFVSVVNTFCHATAPLWTILLRSVYGFIFGSAIGFVFLFISKFSKKRLSESSEEIEDELNEVPSKKSKKT</sequence>
<dbReference type="AlphaFoldDB" id="C5CED0"/>
<dbReference type="KEGG" id="kol:Kole_1478"/>
<dbReference type="EMBL" id="CP001634">
    <property type="protein sequence ID" value="ACR80170.1"/>
    <property type="molecule type" value="Genomic_DNA"/>
</dbReference>
<dbReference type="eggNOG" id="ENOG5032DWN">
    <property type="taxonomic scope" value="Bacteria"/>
</dbReference>
<gene>
    <name evidence="3" type="ordered locus">Kole_1478</name>
</gene>
<feature type="transmembrane region" description="Helical" evidence="2">
    <location>
        <begin position="335"/>
        <end position="355"/>
    </location>
</feature>
<feature type="transmembrane region" description="Helical" evidence="2">
    <location>
        <begin position="307"/>
        <end position="328"/>
    </location>
</feature>
<dbReference type="RefSeq" id="WP_015868817.1">
    <property type="nucleotide sequence ID" value="NC_012785.1"/>
</dbReference>
<accession>C5CED0</accession>
<dbReference type="STRING" id="521045.Kole_1478"/>
<organism evidence="3 4">
    <name type="scientific">Kosmotoga olearia (strain ATCC BAA-1733 / DSM 21960 / TBF 19.5.1)</name>
    <dbReference type="NCBI Taxonomy" id="521045"/>
    <lineage>
        <taxon>Bacteria</taxon>
        <taxon>Thermotogati</taxon>
        <taxon>Thermotogota</taxon>
        <taxon>Thermotogae</taxon>
        <taxon>Kosmotogales</taxon>
        <taxon>Kosmotogaceae</taxon>
        <taxon>Kosmotoga</taxon>
    </lineage>
</organism>